<keyword evidence="7" id="KW-1185">Reference proteome</keyword>
<evidence type="ECO:0000313" key="6">
    <source>
        <dbReference type="EnsemblMetazoa" id="ENSAATROPP002883"/>
    </source>
</evidence>
<feature type="region of interest" description="Disordered" evidence="4">
    <location>
        <begin position="433"/>
        <end position="547"/>
    </location>
</feature>
<protein>
    <recommendedName>
        <fullName evidence="5">UBA domain-containing protein</fullName>
    </recommendedName>
</protein>
<keyword evidence="3" id="KW-0862">Zinc</keyword>
<dbReference type="EnsemblMetazoa" id="ENSAATROPT003006">
    <property type="protein sequence ID" value="ENSAATROPP002883"/>
    <property type="gene ID" value="ENSAATROPG002381"/>
</dbReference>
<evidence type="ECO:0000256" key="3">
    <source>
        <dbReference type="ARBA" id="ARBA00022833"/>
    </source>
</evidence>
<keyword evidence="1" id="KW-0479">Metal-binding</keyword>
<evidence type="ECO:0000256" key="2">
    <source>
        <dbReference type="ARBA" id="ARBA00022771"/>
    </source>
</evidence>
<sequence length="789" mass="87128">MPMKIIINVGEKQHNFLLLCEDTCQNVADVKQFCYCRFPHLQNGADLRIFWNDQDGDEICVVTDDDYKSFMLAAGEDKHRLYVEAKEAMQVDASVCPVQSAPDDYAVASRPVHQNIICDACDREVVGHLYRCLTCYGYELCMTCESKYRHKDHIMLRIPRPLRSRTLSYQVIERMERYAAKLDLMLADVEVDGKKLVTVEADYSTDKKRDKARRERWEMVRSARDHNNAKANRNYAHNNHKKTNNNHRKTTITPTQPLLKAGSSTRSREQTKRCRTAKVVGEVANEKVKESARIPHQSVNDAAAKSSCCRRTHVDRLSCPYSIKPEAGSSLPLESLQCSCKRAKHAKQPGKTAAKQKSCKIITGHVSAPSTKENAANVTSPTGSMVSVLVDGVLKHTPQEFKKFLPTDAEMNPVGEKLSKLFDQLGLVLNIPPTENEEASSSTDTTVAEAGSTVSAEAKEDSEVSVAAADNDKDQSEAMVAGKKQETVSQGSKTALETDGGFVGPSLDGEKVLGQKGSAVDSDDCSADTSSASKLTDDEEDEEQVSKQFNSLEAKELPWCWVDLPKEEVEQNEDNISPTTSASTLAGSAIASASSDNEQSMEIEESEGEPEVVDEDDAIRDLIEYTKTRLEMLKKNSLKEGKVDERVKVVFEQLYKDLEKLMLDQTGEESKEQMEQQNSGVASVSEPTSEKKSMPEVTTSSSSSSSTTPVPPVRTSSVQTGSNAAVIAAPRTQTTAPFRSYSRRPHVNHAIHTMMTMGFNNSDGRLTQLLEALHGDIPRALDKLMQKVP</sequence>
<dbReference type="PROSITE" id="PS50030">
    <property type="entry name" value="UBA"/>
    <property type="match status" value="1"/>
</dbReference>
<dbReference type="CDD" id="cd02340">
    <property type="entry name" value="ZZ_NBR1_like"/>
    <property type="match status" value="1"/>
</dbReference>
<feature type="region of interest" description="Disordered" evidence="4">
    <location>
        <begin position="569"/>
        <end position="618"/>
    </location>
</feature>
<dbReference type="PANTHER" id="PTHR15090:SF0">
    <property type="entry name" value="SEQUESTOSOME-1"/>
    <property type="match status" value="1"/>
</dbReference>
<dbReference type="Gene3D" id="3.30.60.90">
    <property type="match status" value="1"/>
</dbReference>
<dbReference type="GO" id="GO:0070530">
    <property type="term" value="F:K63-linked polyubiquitin modification-dependent protein binding"/>
    <property type="evidence" value="ECO:0007669"/>
    <property type="project" value="TreeGrafter"/>
</dbReference>
<dbReference type="GO" id="GO:0000423">
    <property type="term" value="P:mitophagy"/>
    <property type="evidence" value="ECO:0007669"/>
    <property type="project" value="TreeGrafter"/>
</dbReference>
<feature type="compositionally biased region" description="Low complexity" evidence="4">
    <location>
        <begin position="695"/>
        <end position="718"/>
    </location>
</feature>
<feature type="compositionally biased region" description="Polar residues" evidence="4">
    <location>
        <begin position="574"/>
        <end position="595"/>
    </location>
</feature>
<evidence type="ECO:0000256" key="1">
    <source>
        <dbReference type="ARBA" id="ARBA00022723"/>
    </source>
</evidence>
<dbReference type="AlphaFoldDB" id="A0AAG5CWN4"/>
<dbReference type="PANTHER" id="PTHR15090">
    <property type="entry name" value="SEQUESTOSOME 1-RELATED"/>
    <property type="match status" value="1"/>
</dbReference>
<dbReference type="Pfam" id="PF00569">
    <property type="entry name" value="ZZ"/>
    <property type="match status" value="1"/>
</dbReference>
<dbReference type="InterPro" id="IPR043145">
    <property type="entry name" value="Znf_ZZ_sf"/>
</dbReference>
<dbReference type="GO" id="GO:0008270">
    <property type="term" value="F:zinc ion binding"/>
    <property type="evidence" value="ECO:0007669"/>
    <property type="project" value="UniProtKB-KW"/>
</dbReference>
<feature type="domain" description="UBA" evidence="5">
    <location>
        <begin position="740"/>
        <end position="787"/>
    </location>
</feature>
<feature type="compositionally biased region" description="Polar residues" evidence="4">
    <location>
        <begin position="675"/>
        <end position="687"/>
    </location>
</feature>
<evidence type="ECO:0000256" key="4">
    <source>
        <dbReference type="SAM" id="MobiDB-lite"/>
    </source>
</evidence>
<evidence type="ECO:0000259" key="5">
    <source>
        <dbReference type="PROSITE" id="PS50030"/>
    </source>
</evidence>
<dbReference type="Gene3D" id="1.10.8.10">
    <property type="entry name" value="DNA helicase RuvA subunit, C-terminal domain"/>
    <property type="match status" value="1"/>
</dbReference>
<dbReference type="GO" id="GO:0016235">
    <property type="term" value="C:aggresome"/>
    <property type="evidence" value="ECO:0007669"/>
    <property type="project" value="TreeGrafter"/>
</dbReference>
<proteinExistence type="predicted"/>
<dbReference type="InterPro" id="IPR015940">
    <property type="entry name" value="UBA"/>
</dbReference>
<feature type="region of interest" description="Disordered" evidence="4">
    <location>
        <begin position="665"/>
        <end position="723"/>
    </location>
</feature>
<dbReference type="SUPFAM" id="SSF54277">
    <property type="entry name" value="CAD &amp; PB1 domains"/>
    <property type="match status" value="1"/>
</dbReference>
<reference evidence="6" key="1">
    <citation type="submission" date="2024-04" db="UniProtKB">
        <authorList>
            <consortium name="EnsemblMetazoa"/>
        </authorList>
    </citation>
    <scope>IDENTIFICATION</scope>
    <source>
        <strain evidence="6">EBRO</strain>
    </source>
</reference>
<dbReference type="SUPFAM" id="SSF46934">
    <property type="entry name" value="UBA-like"/>
    <property type="match status" value="1"/>
</dbReference>
<evidence type="ECO:0000313" key="7">
    <source>
        <dbReference type="Proteomes" id="UP000075880"/>
    </source>
</evidence>
<dbReference type="GO" id="GO:0044753">
    <property type="term" value="C:amphisome"/>
    <property type="evidence" value="ECO:0007669"/>
    <property type="project" value="TreeGrafter"/>
</dbReference>
<name>A0AAG5CWN4_ANOAO</name>
<dbReference type="InterPro" id="IPR052260">
    <property type="entry name" value="Autophagy_Rcpt_SigReg"/>
</dbReference>
<keyword evidence="2" id="KW-0863">Zinc-finger</keyword>
<dbReference type="GO" id="GO:0035973">
    <property type="term" value="P:aggrephagy"/>
    <property type="evidence" value="ECO:0007669"/>
    <property type="project" value="TreeGrafter"/>
</dbReference>
<dbReference type="GO" id="GO:0005080">
    <property type="term" value="F:protein kinase C binding"/>
    <property type="evidence" value="ECO:0007669"/>
    <property type="project" value="TreeGrafter"/>
</dbReference>
<dbReference type="SUPFAM" id="SSF57850">
    <property type="entry name" value="RING/U-box"/>
    <property type="match status" value="1"/>
</dbReference>
<dbReference type="InterPro" id="IPR009060">
    <property type="entry name" value="UBA-like_sf"/>
</dbReference>
<accession>A0AAG5CWN4</accession>
<feature type="compositionally biased region" description="Acidic residues" evidence="4">
    <location>
        <begin position="599"/>
        <end position="618"/>
    </location>
</feature>
<dbReference type="SMART" id="SM00291">
    <property type="entry name" value="ZnF_ZZ"/>
    <property type="match status" value="1"/>
</dbReference>
<dbReference type="InterPro" id="IPR000433">
    <property type="entry name" value="Znf_ZZ"/>
</dbReference>
<dbReference type="Gene3D" id="3.10.20.90">
    <property type="entry name" value="Phosphatidylinositol 3-kinase Catalytic Subunit, Chain A, domain 1"/>
    <property type="match status" value="1"/>
</dbReference>
<dbReference type="Proteomes" id="UP000075880">
    <property type="component" value="Unassembled WGS sequence"/>
</dbReference>
<organism evidence="6 7">
    <name type="scientific">Anopheles atroparvus</name>
    <name type="common">European mosquito</name>
    <dbReference type="NCBI Taxonomy" id="41427"/>
    <lineage>
        <taxon>Eukaryota</taxon>
        <taxon>Metazoa</taxon>
        <taxon>Ecdysozoa</taxon>
        <taxon>Arthropoda</taxon>
        <taxon>Hexapoda</taxon>
        <taxon>Insecta</taxon>
        <taxon>Pterygota</taxon>
        <taxon>Neoptera</taxon>
        <taxon>Endopterygota</taxon>
        <taxon>Diptera</taxon>
        <taxon>Nematocera</taxon>
        <taxon>Culicoidea</taxon>
        <taxon>Culicidae</taxon>
        <taxon>Anophelinae</taxon>
        <taxon>Anopheles</taxon>
    </lineage>
</organism>
<dbReference type="GO" id="GO:0007032">
    <property type="term" value="P:endosome organization"/>
    <property type="evidence" value="ECO:0007669"/>
    <property type="project" value="TreeGrafter"/>
</dbReference>
<feature type="compositionally biased region" description="Basic and acidic residues" evidence="4">
    <location>
        <begin position="665"/>
        <end position="674"/>
    </location>
</feature>